<dbReference type="RefSeq" id="XP_031572765.1">
    <property type="nucleotide sequence ID" value="XM_031716905.1"/>
</dbReference>
<evidence type="ECO:0000259" key="10">
    <source>
        <dbReference type="PROSITE" id="PS50262"/>
    </source>
</evidence>
<dbReference type="Proteomes" id="UP000515163">
    <property type="component" value="Unplaced"/>
</dbReference>
<organism evidence="11 14">
    <name type="scientific">Actinia tenebrosa</name>
    <name type="common">Australian red waratah sea anemone</name>
    <dbReference type="NCBI Taxonomy" id="6105"/>
    <lineage>
        <taxon>Eukaryota</taxon>
        <taxon>Metazoa</taxon>
        <taxon>Cnidaria</taxon>
        <taxon>Anthozoa</taxon>
        <taxon>Hexacorallia</taxon>
        <taxon>Actiniaria</taxon>
        <taxon>Actiniidae</taxon>
        <taxon>Actinia</taxon>
    </lineage>
</organism>
<evidence type="ECO:0000313" key="12">
    <source>
        <dbReference type="RefSeq" id="XP_031572764.1"/>
    </source>
</evidence>
<name>A0A6P8IZ30_ACTTE</name>
<feature type="transmembrane region" description="Helical" evidence="9">
    <location>
        <begin position="161"/>
        <end position="181"/>
    </location>
</feature>
<keyword evidence="11" id="KW-1185">Reference proteome</keyword>
<evidence type="ECO:0000313" key="14">
    <source>
        <dbReference type="RefSeq" id="XP_031572766.1"/>
    </source>
</evidence>
<reference evidence="12 13" key="1">
    <citation type="submission" date="2025-04" db="UniProtKB">
        <authorList>
            <consortium name="RefSeq"/>
        </authorList>
    </citation>
    <scope>IDENTIFICATION</scope>
    <source>
        <tissue evidence="12 13">Tentacle</tissue>
    </source>
</reference>
<dbReference type="PANTHER" id="PTHR45695">
    <property type="entry name" value="LEUCOKININ RECEPTOR-RELATED"/>
    <property type="match status" value="1"/>
</dbReference>
<dbReference type="PROSITE" id="PS50262">
    <property type="entry name" value="G_PROTEIN_RECEP_F1_2"/>
    <property type="match status" value="1"/>
</dbReference>
<feature type="domain" description="G-protein coupled receptors family 1 profile" evidence="10">
    <location>
        <begin position="54"/>
        <end position="317"/>
    </location>
</feature>
<keyword evidence="6 8" id="KW-0675">Receptor</keyword>
<evidence type="ECO:0000256" key="7">
    <source>
        <dbReference type="ARBA" id="ARBA00023224"/>
    </source>
</evidence>
<evidence type="ECO:0000256" key="1">
    <source>
        <dbReference type="ARBA" id="ARBA00004141"/>
    </source>
</evidence>
<dbReference type="PROSITE" id="PS00237">
    <property type="entry name" value="G_PROTEIN_RECEP_F1_1"/>
    <property type="match status" value="1"/>
</dbReference>
<dbReference type="GO" id="GO:0004930">
    <property type="term" value="F:G protein-coupled receptor activity"/>
    <property type="evidence" value="ECO:0007669"/>
    <property type="project" value="UniProtKB-KW"/>
</dbReference>
<feature type="transmembrane region" description="Helical" evidence="9">
    <location>
        <begin position="296"/>
        <end position="320"/>
    </location>
</feature>
<dbReference type="PANTHER" id="PTHR45695:SF9">
    <property type="entry name" value="LEUCOKININ RECEPTOR"/>
    <property type="match status" value="1"/>
</dbReference>
<keyword evidence="2 8" id="KW-0812">Transmembrane</keyword>
<evidence type="ECO:0000256" key="8">
    <source>
        <dbReference type="RuleBase" id="RU000688"/>
    </source>
</evidence>
<dbReference type="KEGG" id="aten:116306809"/>
<dbReference type="AlphaFoldDB" id="A0A6P8IZ30"/>
<evidence type="ECO:0000256" key="4">
    <source>
        <dbReference type="ARBA" id="ARBA00023040"/>
    </source>
</evidence>
<protein>
    <submittedName>
        <fullName evidence="12 13">QRFP-like peptide receptor</fullName>
    </submittedName>
</protein>
<evidence type="ECO:0000313" key="15">
    <source>
        <dbReference type="RefSeq" id="XP_031572767.1"/>
    </source>
</evidence>
<keyword evidence="5 9" id="KW-0472">Membrane</keyword>
<comment type="similarity">
    <text evidence="8">Belongs to the G-protein coupled receptor 1 family.</text>
</comment>
<evidence type="ECO:0000256" key="5">
    <source>
        <dbReference type="ARBA" id="ARBA00023136"/>
    </source>
</evidence>
<sequence>MADLNKTSNITSTIKPLDRLNICMEYLNVREETNTEISLKITAYSLALGLAMIGNILVIVIVLRKTHFKTTTNLFIVNMAFSDVMMALICMTISIYSIAVKNMGQSTFQGILGLLICKLLPFLQGISVAVSILTLSTLAADRFLAIVYPFQNFISKFRAKILIVLIWMVAALFNAPLIYAMKFYKEGGVMVCYEIWEPYFDEERASKNYTIVLFVFLYAIPLILVTFFYTALIRELWRGKSLHSNKTRAFAENKSVVKMVMTIIIAFAVCWLPIHVNNFIVLFSSDEMIKYCGLKHSIIFIGWFMGHVNTSINPIIYFTYNEKFRKELKNMYRAVREIFAGKKRTTSATTALSIVKPRIIVTQFNAQNDVVTLEPKVGDFGEANSGFEVST</sequence>
<keyword evidence="7 8" id="KW-0807">Transducer</keyword>
<feature type="transmembrane region" description="Helical" evidence="9">
    <location>
        <begin position="119"/>
        <end position="140"/>
    </location>
</feature>
<evidence type="ECO:0000256" key="2">
    <source>
        <dbReference type="ARBA" id="ARBA00022692"/>
    </source>
</evidence>
<dbReference type="Pfam" id="PF00001">
    <property type="entry name" value="7tm_1"/>
    <property type="match status" value="1"/>
</dbReference>
<evidence type="ECO:0000313" key="13">
    <source>
        <dbReference type="RefSeq" id="XP_031572765.1"/>
    </source>
</evidence>
<evidence type="ECO:0000256" key="3">
    <source>
        <dbReference type="ARBA" id="ARBA00022989"/>
    </source>
</evidence>
<dbReference type="SUPFAM" id="SSF81321">
    <property type="entry name" value="Family A G protein-coupled receptor-like"/>
    <property type="match status" value="1"/>
</dbReference>
<accession>A0A6P8IZ30</accession>
<dbReference type="PRINTS" id="PR00237">
    <property type="entry name" value="GPCRRHODOPSN"/>
</dbReference>
<dbReference type="GeneID" id="116306809"/>
<feature type="transmembrane region" description="Helical" evidence="9">
    <location>
        <begin position="41"/>
        <end position="63"/>
    </location>
</feature>
<dbReference type="InterPro" id="IPR017452">
    <property type="entry name" value="GPCR_Rhodpsn_7TM"/>
</dbReference>
<dbReference type="InterPro" id="IPR000276">
    <property type="entry name" value="GPCR_Rhodpsn"/>
</dbReference>
<feature type="transmembrane region" description="Helical" evidence="9">
    <location>
        <begin position="209"/>
        <end position="234"/>
    </location>
</feature>
<dbReference type="Gene3D" id="1.20.1070.10">
    <property type="entry name" value="Rhodopsin 7-helix transmembrane proteins"/>
    <property type="match status" value="1"/>
</dbReference>
<proteinExistence type="inferred from homology"/>
<feature type="transmembrane region" description="Helical" evidence="9">
    <location>
        <begin position="75"/>
        <end position="99"/>
    </location>
</feature>
<keyword evidence="3 9" id="KW-1133">Transmembrane helix</keyword>
<dbReference type="OrthoDB" id="5975505at2759"/>
<dbReference type="RefSeq" id="XP_031572766.1">
    <property type="nucleotide sequence ID" value="XM_031716906.1"/>
</dbReference>
<dbReference type="RefSeq" id="XP_031572767.1">
    <property type="nucleotide sequence ID" value="XM_031716907.1"/>
</dbReference>
<dbReference type="RefSeq" id="XP_031572764.1">
    <property type="nucleotide sequence ID" value="XM_031716904.1"/>
</dbReference>
<gene>
    <name evidence="12 13 14 15" type="primary">LOC116306809</name>
</gene>
<evidence type="ECO:0000313" key="11">
    <source>
        <dbReference type="Proteomes" id="UP000515163"/>
    </source>
</evidence>
<feature type="transmembrane region" description="Helical" evidence="9">
    <location>
        <begin position="255"/>
        <end position="276"/>
    </location>
</feature>
<comment type="subcellular location">
    <subcellularLocation>
        <location evidence="1">Membrane</location>
        <topology evidence="1">Multi-pass membrane protein</topology>
    </subcellularLocation>
</comment>
<dbReference type="GO" id="GO:0005886">
    <property type="term" value="C:plasma membrane"/>
    <property type="evidence" value="ECO:0007669"/>
    <property type="project" value="TreeGrafter"/>
</dbReference>
<keyword evidence="4 8" id="KW-0297">G-protein coupled receptor</keyword>
<evidence type="ECO:0000256" key="9">
    <source>
        <dbReference type="SAM" id="Phobius"/>
    </source>
</evidence>
<dbReference type="FunFam" id="1.20.1070.10:FF:000291">
    <property type="entry name" value="Predicted protein"/>
    <property type="match status" value="1"/>
</dbReference>
<evidence type="ECO:0000256" key="6">
    <source>
        <dbReference type="ARBA" id="ARBA00023170"/>
    </source>
</evidence>